<keyword evidence="3" id="KW-0472">Membrane</keyword>
<sequence>MPSVRQKIKDQWEILSDKNAIQFKWPGDCPLEVRELVGPENFDSSSPNYTMPFFWRTDAVLATRSWALIVCAIECAFGLICLLVNLLHFGLYLPRHSPSSSSVVFPSTVLFIFAIFRSNSQLLRIQLIFQYVTCVFLLLNASFSLAADFGGYDEERIYAKRDPLLIRFLGFLSLGFLFVQLYLRLMTIPVYKFLRDLRKFRYAIYASKWRYRKRVYFTYCSLMMDNLLAESKKQKKKKKHVDGDDQTLLTSDENSSSGTLLNVVVPTLTGPAIKESKKKEKEEKSEESKESNLSQEKEEIIMENGGLETKKEKDDDELSWLVPETKAQRREALIEEKVIDTEVQVVDEGTPNTVGSPNASIHERFLDESEVIRCIQKELNKKAIEEGKTIENEEEEEIYEEENNEREGFKNNFIEENKEKLIKMPGRLMNKISNYKNEKYPGKSIRQTVAGSSEETDSRSTYTDELPTNSRIQEVKSRYVNEKLLTRRPSPKKMPITIQTKKKPGDLFSVKRTVKVQVEMTPEELESLMGRSQGTITTLEWDVENNNK</sequence>
<feature type="transmembrane region" description="Helical" evidence="3">
    <location>
        <begin position="128"/>
        <end position="152"/>
    </location>
</feature>
<keyword evidence="3" id="KW-0812">Transmembrane</keyword>
<dbReference type="Proteomes" id="UP000580250">
    <property type="component" value="Unassembled WGS sequence"/>
</dbReference>
<dbReference type="EMBL" id="CAJEWN010000038">
    <property type="protein sequence ID" value="CAD2147064.1"/>
    <property type="molecule type" value="Genomic_DNA"/>
</dbReference>
<feature type="compositionally biased region" description="Polar residues" evidence="2">
    <location>
        <begin position="247"/>
        <end position="256"/>
    </location>
</feature>
<reference evidence="4 5" key="1">
    <citation type="submission" date="2020-08" db="EMBL/GenBank/DDBJ databases">
        <authorList>
            <person name="Koutsovoulos G."/>
            <person name="Danchin GJ E."/>
        </authorList>
    </citation>
    <scope>NUCLEOTIDE SEQUENCE [LARGE SCALE GENOMIC DNA]</scope>
</reference>
<feature type="transmembrane region" description="Helical" evidence="3">
    <location>
        <begin position="99"/>
        <end position="116"/>
    </location>
</feature>
<evidence type="ECO:0000256" key="1">
    <source>
        <dbReference type="SAM" id="Coils"/>
    </source>
</evidence>
<accession>A0A6V7U916</accession>
<feature type="region of interest" description="Disordered" evidence="2">
    <location>
        <begin position="235"/>
        <end position="256"/>
    </location>
</feature>
<evidence type="ECO:0000256" key="3">
    <source>
        <dbReference type="SAM" id="Phobius"/>
    </source>
</evidence>
<dbReference type="OrthoDB" id="5814630at2759"/>
<feature type="compositionally biased region" description="Basic and acidic residues" evidence="2">
    <location>
        <begin position="274"/>
        <end position="300"/>
    </location>
</feature>
<dbReference type="AlphaFoldDB" id="A0A6V7U916"/>
<feature type="coiled-coil region" evidence="1">
    <location>
        <begin position="376"/>
        <end position="419"/>
    </location>
</feature>
<evidence type="ECO:0000313" key="4">
    <source>
        <dbReference type="EMBL" id="CAD2147064.1"/>
    </source>
</evidence>
<feature type="transmembrane region" description="Helical" evidence="3">
    <location>
        <begin position="164"/>
        <end position="183"/>
    </location>
</feature>
<feature type="region of interest" description="Disordered" evidence="2">
    <location>
        <begin position="443"/>
        <end position="467"/>
    </location>
</feature>
<feature type="compositionally biased region" description="Polar residues" evidence="2">
    <location>
        <begin position="445"/>
        <end position="467"/>
    </location>
</feature>
<name>A0A6V7U916_MELEN</name>
<protein>
    <submittedName>
        <fullName evidence="4">Uncharacterized protein</fullName>
    </submittedName>
</protein>
<gene>
    <name evidence="4" type="ORF">MENT_LOCUS8840</name>
</gene>
<proteinExistence type="predicted"/>
<feature type="transmembrane region" description="Helical" evidence="3">
    <location>
        <begin position="66"/>
        <end position="87"/>
    </location>
</feature>
<keyword evidence="1" id="KW-0175">Coiled coil</keyword>
<keyword evidence="3" id="KW-1133">Transmembrane helix</keyword>
<comment type="caution">
    <text evidence="4">The sequence shown here is derived from an EMBL/GenBank/DDBJ whole genome shotgun (WGS) entry which is preliminary data.</text>
</comment>
<evidence type="ECO:0000256" key="2">
    <source>
        <dbReference type="SAM" id="MobiDB-lite"/>
    </source>
</evidence>
<evidence type="ECO:0000313" key="5">
    <source>
        <dbReference type="Proteomes" id="UP000580250"/>
    </source>
</evidence>
<feature type="region of interest" description="Disordered" evidence="2">
    <location>
        <begin position="272"/>
        <end position="316"/>
    </location>
</feature>
<organism evidence="4 5">
    <name type="scientific">Meloidogyne enterolobii</name>
    <name type="common">Root-knot nematode worm</name>
    <name type="synonym">Meloidogyne mayaguensis</name>
    <dbReference type="NCBI Taxonomy" id="390850"/>
    <lineage>
        <taxon>Eukaryota</taxon>
        <taxon>Metazoa</taxon>
        <taxon>Ecdysozoa</taxon>
        <taxon>Nematoda</taxon>
        <taxon>Chromadorea</taxon>
        <taxon>Rhabditida</taxon>
        <taxon>Tylenchina</taxon>
        <taxon>Tylenchomorpha</taxon>
        <taxon>Tylenchoidea</taxon>
        <taxon>Meloidogynidae</taxon>
        <taxon>Meloidogyninae</taxon>
        <taxon>Meloidogyne</taxon>
    </lineage>
</organism>